<comment type="caution">
    <text evidence="5">The sequence shown here is derived from an EMBL/GenBank/DDBJ whole genome shotgun (WGS) entry which is preliminary data.</text>
</comment>
<dbReference type="GO" id="GO:0004252">
    <property type="term" value="F:serine-type endopeptidase activity"/>
    <property type="evidence" value="ECO:0007669"/>
    <property type="project" value="InterPro"/>
</dbReference>
<dbReference type="PANTHER" id="PTHR43343:SF3">
    <property type="entry name" value="PROTEASE DO-LIKE 8, CHLOROPLASTIC"/>
    <property type="match status" value="1"/>
</dbReference>
<feature type="domain" description="PDZ" evidence="4">
    <location>
        <begin position="279"/>
        <end position="373"/>
    </location>
</feature>
<protein>
    <recommendedName>
        <fullName evidence="4">PDZ domain-containing protein</fullName>
    </recommendedName>
</protein>
<dbReference type="InterPro" id="IPR051201">
    <property type="entry name" value="Chloro_Bact_Ser_Proteases"/>
</dbReference>
<dbReference type="SUPFAM" id="SSF50156">
    <property type="entry name" value="PDZ domain-like"/>
    <property type="match status" value="1"/>
</dbReference>
<dbReference type="InterPro" id="IPR036034">
    <property type="entry name" value="PDZ_sf"/>
</dbReference>
<dbReference type="PANTHER" id="PTHR43343">
    <property type="entry name" value="PEPTIDASE S12"/>
    <property type="match status" value="1"/>
</dbReference>
<dbReference type="SMART" id="SM00228">
    <property type="entry name" value="PDZ"/>
    <property type="match status" value="1"/>
</dbReference>
<keyword evidence="2" id="KW-0645">Protease</keyword>
<organism evidence="5 6">
    <name type="scientific">Candidatus Woesebacteria bacterium RIFCSPHIGHO2_01_FULL_37_10</name>
    <dbReference type="NCBI Taxonomy" id="1802489"/>
    <lineage>
        <taxon>Bacteria</taxon>
        <taxon>Candidatus Woeseibacteriota</taxon>
    </lineage>
</organism>
<dbReference type="GO" id="GO:0006508">
    <property type="term" value="P:proteolysis"/>
    <property type="evidence" value="ECO:0007669"/>
    <property type="project" value="UniProtKB-KW"/>
</dbReference>
<proteinExistence type="inferred from homology"/>
<dbReference type="Pfam" id="PF13365">
    <property type="entry name" value="Trypsin_2"/>
    <property type="match status" value="1"/>
</dbReference>
<evidence type="ECO:0000259" key="4">
    <source>
        <dbReference type="PROSITE" id="PS50106"/>
    </source>
</evidence>
<dbReference type="PROSITE" id="PS50106">
    <property type="entry name" value="PDZ"/>
    <property type="match status" value="1"/>
</dbReference>
<accession>A0A1F7XVK3</accession>
<dbReference type="Gene3D" id="2.30.42.10">
    <property type="match status" value="1"/>
</dbReference>
<evidence type="ECO:0000313" key="6">
    <source>
        <dbReference type="Proteomes" id="UP000178446"/>
    </source>
</evidence>
<dbReference type="InterPro" id="IPR043504">
    <property type="entry name" value="Peptidase_S1_PA_chymotrypsin"/>
</dbReference>
<evidence type="ECO:0000256" key="1">
    <source>
        <dbReference type="ARBA" id="ARBA00010541"/>
    </source>
</evidence>
<reference evidence="5 6" key="1">
    <citation type="journal article" date="2016" name="Nat. Commun.">
        <title>Thousands of microbial genomes shed light on interconnected biogeochemical processes in an aquifer system.</title>
        <authorList>
            <person name="Anantharaman K."/>
            <person name="Brown C.T."/>
            <person name="Hug L.A."/>
            <person name="Sharon I."/>
            <person name="Castelle C.J."/>
            <person name="Probst A.J."/>
            <person name="Thomas B.C."/>
            <person name="Singh A."/>
            <person name="Wilkins M.J."/>
            <person name="Karaoz U."/>
            <person name="Brodie E.L."/>
            <person name="Williams K.H."/>
            <person name="Hubbard S.S."/>
            <person name="Banfield J.F."/>
        </authorList>
    </citation>
    <scope>NUCLEOTIDE SEQUENCE [LARGE SCALE GENOMIC DNA]</scope>
</reference>
<keyword evidence="3" id="KW-0378">Hydrolase</keyword>
<dbReference type="EMBL" id="MGGB01000023">
    <property type="protein sequence ID" value="OGM19064.1"/>
    <property type="molecule type" value="Genomic_DNA"/>
</dbReference>
<dbReference type="InterPro" id="IPR001478">
    <property type="entry name" value="PDZ"/>
</dbReference>
<dbReference type="InterPro" id="IPR009003">
    <property type="entry name" value="Peptidase_S1_PA"/>
</dbReference>
<dbReference type="Proteomes" id="UP000178446">
    <property type="component" value="Unassembled WGS sequence"/>
</dbReference>
<evidence type="ECO:0000256" key="2">
    <source>
        <dbReference type="ARBA" id="ARBA00022670"/>
    </source>
</evidence>
<evidence type="ECO:0000256" key="3">
    <source>
        <dbReference type="ARBA" id="ARBA00022801"/>
    </source>
</evidence>
<sequence length="391" mass="41358">MTERKTLNFRGFLLGLAAGLVLIISFLGGGLADRLFGIKPLDFLSNKIQSSPGGNSLQQRILTEESVVVDVAEKVSPSVVTVSVQTPRRRVLEFSPFGGLRSRLEGGEPQDIGTGFVVSKDGLIVTNKHVVASDATYKVVTKDGKEYETKQISRDPSNDIAVIKIDAGDLQPVELGDSSNLKVGHFVIAIGTALGEFRHTVTTGVISGLGRGITAGNAFEGYVEKLDDVIQTDAAINPGNSGGPLLNSAGQVIGINVAVASSAQNIGFAIPVNVVKDALSQYQKTGNFASKAYLGVEYQMLTKQGALVNEVPQGALVINVVEGSPADSAGVLADDIIVKIDGEKTADYENGLADIIKKKNAGDKINLEIWRDKDEGGETFQLSVTLSEFKE</sequence>
<dbReference type="AlphaFoldDB" id="A0A1F7XVK3"/>
<dbReference type="Gene3D" id="2.40.10.10">
    <property type="entry name" value="Trypsin-like serine proteases"/>
    <property type="match status" value="2"/>
</dbReference>
<dbReference type="InterPro" id="IPR001940">
    <property type="entry name" value="Peptidase_S1C"/>
</dbReference>
<dbReference type="PRINTS" id="PR00834">
    <property type="entry name" value="PROTEASES2C"/>
</dbReference>
<comment type="similarity">
    <text evidence="1">Belongs to the peptidase S1C family.</text>
</comment>
<dbReference type="SUPFAM" id="SSF50494">
    <property type="entry name" value="Trypsin-like serine proteases"/>
    <property type="match status" value="1"/>
</dbReference>
<name>A0A1F7XVK3_9BACT</name>
<gene>
    <name evidence="5" type="ORF">A2685_02270</name>
</gene>
<evidence type="ECO:0000313" key="5">
    <source>
        <dbReference type="EMBL" id="OGM19064.1"/>
    </source>
</evidence>
<dbReference type="Pfam" id="PF13180">
    <property type="entry name" value="PDZ_2"/>
    <property type="match status" value="1"/>
</dbReference>